<feature type="transmembrane region" description="Helical" evidence="1">
    <location>
        <begin position="229"/>
        <end position="252"/>
    </location>
</feature>
<protein>
    <recommendedName>
        <fullName evidence="2">DUF6534 domain-containing protein</fullName>
    </recommendedName>
</protein>
<feature type="transmembrane region" description="Helical" evidence="1">
    <location>
        <begin position="35"/>
        <end position="57"/>
    </location>
</feature>
<name>A0A0P9GZJ3_RHOGW</name>
<evidence type="ECO:0000256" key="1">
    <source>
        <dbReference type="SAM" id="Phobius"/>
    </source>
</evidence>
<feature type="transmembrane region" description="Helical" evidence="1">
    <location>
        <begin position="145"/>
        <end position="167"/>
    </location>
</feature>
<dbReference type="PANTHER" id="PTHR40465">
    <property type="entry name" value="CHROMOSOME 1, WHOLE GENOME SHOTGUN SEQUENCE"/>
    <property type="match status" value="1"/>
</dbReference>
<keyword evidence="1" id="KW-1133">Transmembrane helix</keyword>
<sequence length="374" mass="40348">MSASNVPDAATAAAGAAAQLAALQTAVSDLVSPVVVATFLACVLYGVLPYMSATYFLRFGSTDRLAFKLLVGFLTLSALGDTMNDCAWAWRSTVTALLDPSVLALVPAEFVAYACFTGPNVLICQAFFTWRVWVVSEMNGRRNWWLPLFLLQLELAAAGLARFLAYWGSQATSMVEFSEITTVMYTWLGASLLCDLLITVAITYYLLLLPRRIVGDSVASKLSSPVGRIVLKTFQTNAASLAIQLLVLVVIVTKGSTLWYAVPGYLESKIYVISVLATLNARKSTLSSDATPPIDKSYLSKTTQPGSTTALARRARQTGSMPVHVLKEVHCVDEAESDFHGSKDLEFESAPPFAVRFEGAQASVEGDIELGKRG</sequence>
<dbReference type="OMA" id="MNDCAWA"/>
<dbReference type="STRING" id="578459.A0A0P9GZJ3"/>
<dbReference type="AlphaFoldDB" id="A0A0P9GZJ3"/>
<dbReference type="PANTHER" id="PTHR40465:SF1">
    <property type="entry name" value="DUF6534 DOMAIN-CONTAINING PROTEIN"/>
    <property type="match status" value="1"/>
</dbReference>
<feature type="transmembrane region" description="Helical" evidence="1">
    <location>
        <begin position="69"/>
        <end position="90"/>
    </location>
</feature>
<dbReference type="OrthoDB" id="2535105at2759"/>
<dbReference type="Proteomes" id="UP000053890">
    <property type="component" value="Unassembled WGS sequence"/>
</dbReference>
<evidence type="ECO:0000259" key="2">
    <source>
        <dbReference type="Pfam" id="PF20152"/>
    </source>
</evidence>
<proteinExistence type="predicted"/>
<feature type="transmembrane region" description="Helical" evidence="1">
    <location>
        <begin position="110"/>
        <end position="133"/>
    </location>
</feature>
<dbReference type="GeneID" id="28975234"/>
<keyword evidence="4" id="KW-1185">Reference proteome</keyword>
<keyword evidence="1" id="KW-0472">Membrane</keyword>
<gene>
    <name evidence="3" type="ORF">RHOBADRAFT_46421</name>
</gene>
<accession>A0A0P9GZJ3</accession>
<feature type="domain" description="DUF6534" evidence="2">
    <location>
        <begin position="191"/>
        <end position="284"/>
    </location>
</feature>
<evidence type="ECO:0000313" key="4">
    <source>
        <dbReference type="Proteomes" id="UP000053890"/>
    </source>
</evidence>
<evidence type="ECO:0000313" key="3">
    <source>
        <dbReference type="EMBL" id="KPV72831.1"/>
    </source>
</evidence>
<dbReference type="InterPro" id="IPR045339">
    <property type="entry name" value="DUF6534"/>
</dbReference>
<keyword evidence="1" id="KW-0812">Transmembrane</keyword>
<dbReference type="Pfam" id="PF20152">
    <property type="entry name" value="DUF6534"/>
    <property type="match status" value="1"/>
</dbReference>
<organism evidence="3 4">
    <name type="scientific">Rhodotorula graminis (strain WP1)</name>
    <dbReference type="NCBI Taxonomy" id="578459"/>
    <lineage>
        <taxon>Eukaryota</taxon>
        <taxon>Fungi</taxon>
        <taxon>Dikarya</taxon>
        <taxon>Basidiomycota</taxon>
        <taxon>Pucciniomycotina</taxon>
        <taxon>Microbotryomycetes</taxon>
        <taxon>Sporidiobolales</taxon>
        <taxon>Sporidiobolaceae</taxon>
        <taxon>Rhodotorula</taxon>
    </lineage>
</organism>
<dbReference type="RefSeq" id="XP_018268880.1">
    <property type="nucleotide sequence ID" value="XM_018414786.1"/>
</dbReference>
<reference evidence="3 4" key="1">
    <citation type="journal article" date="2015" name="Front. Microbiol.">
        <title>Genome sequence of the plant growth promoting endophytic yeast Rhodotorula graminis WP1.</title>
        <authorList>
            <person name="Firrincieli A."/>
            <person name="Otillar R."/>
            <person name="Salamov A."/>
            <person name="Schmutz J."/>
            <person name="Khan Z."/>
            <person name="Redman R.S."/>
            <person name="Fleck N.D."/>
            <person name="Lindquist E."/>
            <person name="Grigoriev I.V."/>
            <person name="Doty S.L."/>
        </authorList>
    </citation>
    <scope>NUCLEOTIDE SEQUENCE [LARGE SCALE GENOMIC DNA]</scope>
    <source>
        <strain evidence="3 4">WP1</strain>
    </source>
</reference>
<feature type="transmembrane region" description="Helical" evidence="1">
    <location>
        <begin position="187"/>
        <end position="208"/>
    </location>
</feature>
<dbReference type="EMBL" id="KQ474085">
    <property type="protein sequence ID" value="KPV72831.1"/>
    <property type="molecule type" value="Genomic_DNA"/>
</dbReference>